<dbReference type="RefSeq" id="WP_135649875.1">
    <property type="nucleotide sequence ID" value="NZ_RQGF01000028.1"/>
</dbReference>
<keyword evidence="2" id="KW-0472">Membrane</keyword>
<reference evidence="3" key="1">
    <citation type="journal article" date="2019" name="PLoS Negl. Trop. Dis.">
        <title>Revisiting the worldwide diversity of Leptospira species in the environment.</title>
        <authorList>
            <person name="Vincent A.T."/>
            <person name="Schiettekatte O."/>
            <person name="Bourhy P."/>
            <person name="Veyrier F.J."/>
            <person name="Picardeau M."/>
        </authorList>
    </citation>
    <scope>NUCLEOTIDE SEQUENCE [LARGE SCALE GENOMIC DNA]</scope>
    <source>
        <strain evidence="3">201702455</strain>
    </source>
</reference>
<proteinExistence type="predicted"/>
<feature type="transmembrane region" description="Helical" evidence="2">
    <location>
        <begin position="6"/>
        <end position="31"/>
    </location>
</feature>
<dbReference type="SMART" id="SM00028">
    <property type="entry name" value="TPR"/>
    <property type="match status" value="1"/>
</dbReference>
<dbReference type="AlphaFoldDB" id="A0A4R9K7P6"/>
<dbReference type="PROSITE" id="PS50005">
    <property type="entry name" value="TPR"/>
    <property type="match status" value="1"/>
</dbReference>
<protein>
    <submittedName>
        <fullName evidence="3">Uncharacterized protein</fullName>
    </submittedName>
</protein>
<dbReference type="Gene3D" id="1.25.40.10">
    <property type="entry name" value="Tetratricopeptide repeat domain"/>
    <property type="match status" value="1"/>
</dbReference>
<evidence type="ECO:0000256" key="1">
    <source>
        <dbReference type="PROSITE-ProRule" id="PRU00339"/>
    </source>
</evidence>
<keyword evidence="2" id="KW-0812">Transmembrane</keyword>
<name>A0A4R9K7P6_9LEPT</name>
<keyword evidence="2" id="KW-1133">Transmembrane helix</keyword>
<evidence type="ECO:0000313" key="3">
    <source>
        <dbReference type="EMBL" id="TGL60705.1"/>
    </source>
</evidence>
<keyword evidence="1" id="KW-0802">TPR repeat</keyword>
<dbReference type="Proteomes" id="UP000297762">
    <property type="component" value="Unassembled WGS sequence"/>
</dbReference>
<dbReference type="InterPro" id="IPR019734">
    <property type="entry name" value="TPR_rpt"/>
</dbReference>
<dbReference type="InterPro" id="IPR011990">
    <property type="entry name" value="TPR-like_helical_dom_sf"/>
</dbReference>
<accession>A0A4R9K7P6</accession>
<keyword evidence="4" id="KW-1185">Reference proteome</keyword>
<feature type="transmembrane region" description="Helical" evidence="2">
    <location>
        <begin position="38"/>
        <end position="59"/>
    </location>
</feature>
<gene>
    <name evidence="3" type="ORF">EHQ64_12865</name>
</gene>
<sequence length="213" mass="24499">MEDFLTGAFIVFAALAILSFIAGWISMIIIAKKVSDTWVIFLVIAHLPTLVIFSILHWSHAKKRIWLYLLAIGFGLCCIPLNKWQGTILAENLTKQVETNPKDPELHFKLGQTLLSIDRNEEAIVHFQKATQLVPNSLTYAMYLSRSYRKNSDFKNILITFEPFLPLNDDLHESVYSEVYCRLEKAYREEGYNDIANEYLAHFAQTGFTCRSD</sequence>
<comment type="caution">
    <text evidence="3">The sequence shown here is derived from an EMBL/GenBank/DDBJ whole genome shotgun (WGS) entry which is preliminary data.</text>
</comment>
<evidence type="ECO:0000313" key="4">
    <source>
        <dbReference type="Proteomes" id="UP000297762"/>
    </source>
</evidence>
<feature type="transmembrane region" description="Helical" evidence="2">
    <location>
        <begin position="65"/>
        <end position="82"/>
    </location>
</feature>
<dbReference type="EMBL" id="RQGF01000028">
    <property type="protein sequence ID" value="TGL60705.1"/>
    <property type="molecule type" value="Genomic_DNA"/>
</dbReference>
<dbReference type="SUPFAM" id="SSF48452">
    <property type="entry name" value="TPR-like"/>
    <property type="match status" value="1"/>
</dbReference>
<evidence type="ECO:0000256" key="2">
    <source>
        <dbReference type="SAM" id="Phobius"/>
    </source>
</evidence>
<organism evidence="3 4">
    <name type="scientific">Leptospira sarikeiensis</name>
    <dbReference type="NCBI Taxonomy" id="2484943"/>
    <lineage>
        <taxon>Bacteria</taxon>
        <taxon>Pseudomonadati</taxon>
        <taxon>Spirochaetota</taxon>
        <taxon>Spirochaetia</taxon>
        <taxon>Leptospirales</taxon>
        <taxon>Leptospiraceae</taxon>
        <taxon>Leptospira</taxon>
    </lineage>
</organism>
<feature type="repeat" description="TPR" evidence="1">
    <location>
        <begin position="104"/>
        <end position="137"/>
    </location>
</feature>
<dbReference type="OrthoDB" id="5294075at2"/>